<keyword evidence="2" id="KW-1185">Reference proteome</keyword>
<name>A0A101JQ04_9ACTN</name>
<comment type="caution">
    <text evidence="1">The sequence shown here is derived from an EMBL/GenBank/DDBJ whole genome shotgun (WGS) entry which is preliminary data.</text>
</comment>
<sequence length="157" mass="16865">MVVRPVVLVDVDGVLNVPGAPGFVDHDVFAGEVPVRLNPVHGVWIGELARVFDVVWATGWSHEANRLLAPLLGVGPFPVVEMPAGTFVPEDKVPRVAAYVGARPVAWVDDQLTPVARRWAASRRSPTLLVPVDPAVGLTRVMVDELLAWARAVSTAN</sequence>
<dbReference type="EMBL" id="LLZH01000234">
    <property type="protein sequence ID" value="KUL30855.1"/>
    <property type="molecule type" value="Genomic_DNA"/>
</dbReference>
<evidence type="ECO:0000313" key="1">
    <source>
        <dbReference type="EMBL" id="KUL30855.1"/>
    </source>
</evidence>
<dbReference type="AlphaFoldDB" id="A0A101JQ04"/>
<gene>
    <name evidence="1" type="ORF">ADL15_23115</name>
</gene>
<evidence type="ECO:0000313" key="2">
    <source>
        <dbReference type="Proteomes" id="UP000053244"/>
    </source>
</evidence>
<proteinExistence type="predicted"/>
<dbReference type="OrthoDB" id="5124141at2"/>
<dbReference type="RefSeq" id="WP_067694870.1">
    <property type="nucleotide sequence ID" value="NZ_LLZH01000234.1"/>
</dbReference>
<accession>A0A101JQ04</accession>
<evidence type="ECO:0008006" key="3">
    <source>
        <dbReference type="Google" id="ProtNLM"/>
    </source>
</evidence>
<dbReference type="Proteomes" id="UP000053244">
    <property type="component" value="Unassembled WGS sequence"/>
</dbReference>
<organism evidence="1 2">
    <name type="scientific">Actinoplanes awajinensis subsp. mycoplanecinus</name>
    <dbReference type="NCBI Taxonomy" id="135947"/>
    <lineage>
        <taxon>Bacteria</taxon>
        <taxon>Bacillati</taxon>
        <taxon>Actinomycetota</taxon>
        <taxon>Actinomycetes</taxon>
        <taxon>Micromonosporales</taxon>
        <taxon>Micromonosporaceae</taxon>
        <taxon>Actinoplanes</taxon>
    </lineage>
</organism>
<protein>
    <recommendedName>
        <fullName evidence="3">Secreted protein</fullName>
    </recommendedName>
</protein>
<reference evidence="1 2" key="1">
    <citation type="submission" date="2015-10" db="EMBL/GenBank/DDBJ databases">
        <authorList>
            <person name="Gilbert D.G."/>
        </authorList>
    </citation>
    <scope>NUCLEOTIDE SEQUENCE [LARGE SCALE GENOMIC DNA]</scope>
    <source>
        <strain evidence="1 2">NRRL B-16712</strain>
    </source>
</reference>